<evidence type="ECO:0000313" key="1">
    <source>
        <dbReference type="EMBL" id="EJW81001.1"/>
    </source>
</evidence>
<name>J9EEW8_WUCBA</name>
<evidence type="ECO:0000313" key="2">
    <source>
        <dbReference type="Proteomes" id="UP000004810"/>
    </source>
</evidence>
<proteinExistence type="predicted"/>
<protein>
    <submittedName>
        <fullName evidence="1">Uncharacterized protein</fullName>
    </submittedName>
</protein>
<gene>
    <name evidence="1" type="ORF">WUBG_08089</name>
</gene>
<reference evidence="2" key="1">
    <citation type="submission" date="2012-08" db="EMBL/GenBank/DDBJ databases">
        <title>The Genome Sequence of Wuchereria bancrofti.</title>
        <authorList>
            <person name="Nutman T.B."/>
            <person name="Fink D.L."/>
            <person name="Russ C."/>
            <person name="Young S."/>
            <person name="Zeng Q."/>
            <person name="Koehrsen M."/>
            <person name="Alvarado L."/>
            <person name="Berlin A."/>
            <person name="Chapman S.B."/>
            <person name="Chen Z."/>
            <person name="Freedman E."/>
            <person name="Gellesch M."/>
            <person name="Goldberg J."/>
            <person name="Griggs A."/>
            <person name="Gujja S."/>
            <person name="Heilman E.R."/>
            <person name="Heiman D."/>
            <person name="Hepburn T."/>
            <person name="Howarth C."/>
            <person name="Jen D."/>
            <person name="Larson L."/>
            <person name="Lewis B."/>
            <person name="Mehta T."/>
            <person name="Park D."/>
            <person name="Pearson M."/>
            <person name="Roberts A."/>
            <person name="Saif S."/>
            <person name="Shea T."/>
            <person name="Shenoy N."/>
            <person name="Sisk P."/>
            <person name="Stolte C."/>
            <person name="Sykes S."/>
            <person name="Walk T."/>
            <person name="White J."/>
            <person name="Yandava C."/>
            <person name="Haas B."/>
            <person name="Henn M.R."/>
            <person name="Nusbaum C."/>
            <person name="Birren B."/>
        </authorList>
    </citation>
    <scope>NUCLEOTIDE SEQUENCE [LARGE SCALE GENOMIC DNA]</scope>
    <source>
        <strain evidence="2">NA</strain>
    </source>
</reference>
<dbReference type="AlphaFoldDB" id="J9EEW8"/>
<organism evidence="1 2">
    <name type="scientific">Wuchereria bancrofti</name>
    <dbReference type="NCBI Taxonomy" id="6293"/>
    <lineage>
        <taxon>Eukaryota</taxon>
        <taxon>Metazoa</taxon>
        <taxon>Ecdysozoa</taxon>
        <taxon>Nematoda</taxon>
        <taxon>Chromadorea</taxon>
        <taxon>Rhabditida</taxon>
        <taxon>Spirurina</taxon>
        <taxon>Spiruromorpha</taxon>
        <taxon>Filarioidea</taxon>
        <taxon>Onchocercidae</taxon>
        <taxon>Wuchereria</taxon>
    </lineage>
</organism>
<dbReference type="EMBL" id="ADBV01004012">
    <property type="protein sequence ID" value="EJW81001.1"/>
    <property type="molecule type" value="Genomic_DNA"/>
</dbReference>
<dbReference type="Proteomes" id="UP000004810">
    <property type="component" value="Unassembled WGS sequence"/>
</dbReference>
<accession>J9EEW8</accession>
<sequence>MRVIRAFQTNACTAHPTSLTTSTAERLRASYRRLQLAREREEQRRIHSARFDEEIRIDNISKDTGVIKFV</sequence>
<comment type="caution">
    <text evidence="1">The sequence shown here is derived from an EMBL/GenBank/DDBJ whole genome shotgun (WGS) entry which is preliminary data.</text>
</comment>